<organism evidence="9 12">
    <name type="scientific">Pichia kudriavzevii</name>
    <name type="common">Yeast</name>
    <name type="synonym">Issatchenkia orientalis</name>
    <dbReference type="NCBI Taxonomy" id="4909"/>
    <lineage>
        <taxon>Eukaryota</taxon>
        <taxon>Fungi</taxon>
        <taxon>Dikarya</taxon>
        <taxon>Ascomycota</taxon>
        <taxon>Saccharomycotina</taxon>
        <taxon>Pichiomycetes</taxon>
        <taxon>Pichiales</taxon>
        <taxon>Pichiaceae</taxon>
        <taxon>Pichia</taxon>
    </lineage>
</organism>
<keyword evidence="3" id="KW-0378">Hydrolase</keyword>
<evidence type="ECO:0000313" key="10">
    <source>
        <dbReference type="EMBL" id="ONH73541.1"/>
    </source>
</evidence>
<dbReference type="PANTHER" id="PTHR12606">
    <property type="entry name" value="SENTRIN/SUMO-SPECIFIC PROTEASE"/>
    <property type="match status" value="1"/>
</dbReference>
<dbReference type="PROSITE" id="PS50600">
    <property type="entry name" value="ULP_PROTEASE"/>
    <property type="match status" value="1"/>
</dbReference>
<accession>A0A099P490</accession>
<keyword evidence="4" id="KW-0788">Thiol protease</keyword>
<evidence type="ECO:0000256" key="4">
    <source>
        <dbReference type="ARBA" id="ARBA00022807"/>
    </source>
</evidence>
<dbReference type="InterPro" id="IPR003653">
    <property type="entry name" value="Peptidase_C48_C"/>
</dbReference>
<dbReference type="STRING" id="4909.A0A099P490"/>
<comment type="similarity">
    <text evidence="1">Belongs to the peptidase C48 family.</text>
</comment>
<dbReference type="Proteomes" id="UP000189274">
    <property type="component" value="Unassembled WGS sequence"/>
</dbReference>
<gene>
    <name evidence="10" type="ORF">BOH78_3100</name>
    <name evidence="8" type="ORF">C5L36_0B04930</name>
    <name evidence="11" type="ORF">CAS74_003587</name>
    <name evidence="9" type="ORF">JL09_g1105</name>
</gene>
<evidence type="ECO:0000313" key="12">
    <source>
        <dbReference type="Proteomes" id="UP000029867"/>
    </source>
</evidence>
<reference evidence="11 14" key="5">
    <citation type="submission" date="2017-05" db="EMBL/GenBank/DDBJ databases">
        <title>The Genome Sequence of Candida krusei Ckrusei653.</title>
        <authorList>
            <person name="Cuomo C."/>
            <person name="Forche A."/>
            <person name="Young S."/>
            <person name="Abouelleil A."/>
            <person name="Cao P."/>
            <person name="Chapman S."/>
            <person name="Cusick C."/>
            <person name="Shea T."/>
            <person name="Nusbaum C."/>
            <person name="Birren B."/>
        </authorList>
    </citation>
    <scope>NUCLEOTIDE SEQUENCE [LARGE SCALE GENOMIC DNA]</scope>
    <source>
        <strain evidence="11 14">Ckrusei653</strain>
    </source>
</reference>
<reference evidence="8 15" key="6">
    <citation type="submission" date="2018-06" db="EMBL/GenBank/DDBJ databases">
        <title>Population genomics shows no distinction between pathogenic Candida krusei and environmental Pichia kudriavzevii: One species, four names.</title>
        <authorList>
            <person name="Douglass A.P."/>
            <person name="Offei B."/>
            <person name="Braun-Galleani S."/>
            <person name="Coughlan A.Y."/>
            <person name="Martos A."/>
            <person name="Ortiz-Merino R.A."/>
            <person name="Byrne K.P."/>
            <person name="Wolfe K.H."/>
        </authorList>
    </citation>
    <scope>NUCLEOTIDE SEQUENCE [LARGE SCALE GENOMIC DNA]</scope>
    <source>
        <strain evidence="8 15">CBS573</strain>
    </source>
</reference>
<evidence type="ECO:0000256" key="3">
    <source>
        <dbReference type="ARBA" id="ARBA00022801"/>
    </source>
</evidence>
<dbReference type="Pfam" id="PF02902">
    <property type="entry name" value="Peptidase_C48"/>
    <property type="match status" value="1"/>
</dbReference>
<protein>
    <submittedName>
        <fullName evidence="10">Ubiquitin-like-specific protease 1</fullName>
    </submittedName>
</protein>
<dbReference type="PANTHER" id="PTHR12606:SF141">
    <property type="entry name" value="GH15225P-RELATED"/>
    <property type="match status" value="1"/>
</dbReference>
<dbReference type="eggNOG" id="KOG0778">
    <property type="taxonomic scope" value="Eukaryota"/>
</dbReference>
<evidence type="ECO:0000256" key="5">
    <source>
        <dbReference type="SAM" id="MobiDB-lite"/>
    </source>
</evidence>
<reference evidence="10" key="4">
    <citation type="submission" date="2017-01" db="EMBL/GenBank/DDBJ databases">
        <authorList>
            <person name="Mah S.A."/>
            <person name="Swanson W.J."/>
            <person name="Moy G.W."/>
            <person name="Vacquier V.D."/>
        </authorList>
    </citation>
    <scope>NUCLEOTIDE SEQUENCE [LARGE SCALE GENOMIC DNA]</scope>
    <source>
        <strain evidence="10">129</strain>
    </source>
</reference>
<feature type="region of interest" description="Disordered" evidence="5">
    <location>
        <begin position="38"/>
        <end position="64"/>
    </location>
</feature>
<dbReference type="AlphaFoldDB" id="A0A099P490"/>
<evidence type="ECO:0000313" key="15">
    <source>
        <dbReference type="Proteomes" id="UP000249293"/>
    </source>
</evidence>
<dbReference type="GO" id="GO:0005634">
    <property type="term" value="C:nucleus"/>
    <property type="evidence" value="ECO:0007669"/>
    <property type="project" value="TreeGrafter"/>
</dbReference>
<dbReference type="Gene3D" id="3.40.395.10">
    <property type="entry name" value="Adenoviral Proteinase, Chain A"/>
    <property type="match status" value="1"/>
</dbReference>
<reference evidence="9" key="2">
    <citation type="submission" date="2014-08" db="EMBL/GenBank/DDBJ databases">
        <title>Exploiting Issatchenkia orientalis SD108 for Succinic Acid Production.</title>
        <authorList>
            <person name="Xiao H."/>
            <person name="Shao Z."/>
            <person name="Jiang Y."/>
            <person name="Dole S."/>
            <person name="Zhao H."/>
        </authorList>
    </citation>
    <scope>NUCLEOTIDE SEQUENCE [LARGE SCALE GENOMIC DNA]</scope>
    <source>
        <strain evidence="9">SD108</strain>
    </source>
</reference>
<dbReference type="SUPFAM" id="SSF54001">
    <property type="entry name" value="Cysteine proteinases"/>
    <property type="match status" value="1"/>
</dbReference>
<keyword evidence="15" id="KW-1185">Reference proteome</keyword>
<evidence type="ECO:0000313" key="11">
    <source>
        <dbReference type="EMBL" id="OUT21469.1"/>
    </source>
</evidence>
<evidence type="ECO:0000313" key="9">
    <source>
        <dbReference type="EMBL" id="KGK39765.1"/>
    </source>
</evidence>
<reference evidence="12" key="1">
    <citation type="journal article" date="2014" name="Microb. Cell Fact.">
        <title>Exploiting Issatchenkia orientalis SD108 for succinic acid production.</title>
        <authorList>
            <person name="Xiao H."/>
            <person name="Shao Z."/>
            <person name="Jiang Y."/>
            <person name="Dole S."/>
            <person name="Zhao H."/>
        </authorList>
    </citation>
    <scope>NUCLEOTIDE SEQUENCE [LARGE SCALE GENOMIC DNA]</scope>
    <source>
        <strain evidence="12">SD108</strain>
    </source>
</reference>
<evidence type="ECO:0000256" key="6">
    <source>
        <dbReference type="SAM" id="Phobius"/>
    </source>
</evidence>
<dbReference type="EMBL" id="NHMM01000005">
    <property type="protein sequence ID" value="OUT21469.1"/>
    <property type="molecule type" value="Genomic_DNA"/>
</dbReference>
<keyword evidence="2 10" id="KW-0645">Protease</keyword>
<dbReference type="Proteomes" id="UP000029867">
    <property type="component" value="Unassembled WGS sequence"/>
</dbReference>
<dbReference type="VEuPathDB" id="FungiDB:C5L36_0B04930"/>
<reference evidence="13" key="3">
    <citation type="journal article" date="2017" name="Genome Announc.">
        <title>Genome sequences of Cyberlindnera fabianii 65, Pichia kudriavzevii 129, and Saccharomyces cerevisiae 131 isolated from fermented masau fruits in Zimbabwe.</title>
        <authorList>
            <person name="van Rijswijck I.M.H."/>
            <person name="Derks M.F.L."/>
            <person name="Abee T."/>
            <person name="de Ridder D."/>
            <person name="Smid E.J."/>
        </authorList>
    </citation>
    <scope>NUCLEOTIDE SEQUENCE [LARGE SCALE GENOMIC DNA]</scope>
    <source>
        <strain evidence="13">129</strain>
    </source>
</reference>
<dbReference type="Proteomes" id="UP000195871">
    <property type="component" value="Unassembled WGS sequence"/>
</dbReference>
<name>A0A099P490_PICKU</name>
<dbReference type="HOGENOM" id="CLU_454985_0_0_1"/>
<evidence type="ECO:0000313" key="14">
    <source>
        <dbReference type="Proteomes" id="UP000195871"/>
    </source>
</evidence>
<dbReference type="GO" id="GO:0016929">
    <property type="term" value="F:deSUMOylase activity"/>
    <property type="evidence" value="ECO:0007669"/>
    <property type="project" value="TreeGrafter"/>
</dbReference>
<dbReference type="EMBL" id="CP028774">
    <property type="protein sequence ID" value="AWU75244.1"/>
    <property type="molecule type" value="Genomic_DNA"/>
</dbReference>
<evidence type="ECO:0000313" key="8">
    <source>
        <dbReference type="EMBL" id="AWU75244.1"/>
    </source>
</evidence>
<dbReference type="InterPro" id="IPR038765">
    <property type="entry name" value="Papain-like_cys_pep_sf"/>
</dbReference>
<keyword evidence="6" id="KW-1133">Transmembrane helix</keyword>
<dbReference type="Proteomes" id="UP000249293">
    <property type="component" value="Chromosome 2"/>
</dbReference>
<proteinExistence type="inferred from homology"/>
<keyword evidence="6" id="KW-0812">Transmembrane</keyword>
<dbReference type="OrthoDB" id="1939479at2759"/>
<sequence length="595" mass="69497">MNIYEGRRMGSVSSVESNSRSSFFSQYDFNNLPTFASSQTNSTGSKNSNVHHNTSFTTRNTPSSKVELPFLPNRDVPSYVLDEARFPDPTLNRIFSNKATNPMFGKRVWSTNSERSSHGDREDLYNSGLSSSNELMELIQNFGSLIYLLICKGGIWGLWFLNALSKMLLKKVRTIPEPDNSERDENYETVISAESTPIKKDGEDKNIETPLFYQKLRSLNVYDRLREEQAQPLHKAEKVNYKKPKQQYGTQFFKNPSSRMNLETEYLRTALKPLNLPSEDVYSKSQKIKENLCAIYSEVRQNPANPTFTRSTTRFRDLEWLVDDNEDYLNNLERTRRFKEYQNILAERKKMQQIIHLSKLKETGFGVRKLTGDQVAEIEKIWEIQPKDTIIDKFRIKITSRDLLTLCDRHWLNDNIIDFYLQLVKEDVNSRKLNQIHIFSTYFYTTLKEKGYIGVKKWGKRAKVDVSELDMVFVPVNLHQTHWALAVIDNKNERFFYVDSLFGDGTDILYLLMDYMTEETKKNHGSLNRRNYSNYSVIGKYECPTQQNGYDCGVFTCTAADYLSRNRELDYSQADMPDLRRRMGWEILKGKLIEH</sequence>
<dbReference type="EMBL" id="JQFK01000006">
    <property type="protein sequence ID" value="KGK39765.1"/>
    <property type="molecule type" value="Genomic_DNA"/>
</dbReference>
<dbReference type="GO" id="GO:0006508">
    <property type="term" value="P:proteolysis"/>
    <property type="evidence" value="ECO:0007669"/>
    <property type="project" value="UniProtKB-KW"/>
</dbReference>
<keyword evidence="6" id="KW-0472">Membrane</keyword>
<dbReference type="GO" id="GO:0016926">
    <property type="term" value="P:protein desumoylation"/>
    <property type="evidence" value="ECO:0007669"/>
    <property type="project" value="TreeGrafter"/>
</dbReference>
<evidence type="ECO:0000259" key="7">
    <source>
        <dbReference type="PROSITE" id="PS50600"/>
    </source>
</evidence>
<evidence type="ECO:0000256" key="2">
    <source>
        <dbReference type="ARBA" id="ARBA00022670"/>
    </source>
</evidence>
<dbReference type="EMBL" id="MQVM01000014">
    <property type="protein sequence ID" value="ONH73541.1"/>
    <property type="molecule type" value="Genomic_DNA"/>
</dbReference>
<evidence type="ECO:0000313" key="13">
    <source>
        <dbReference type="Proteomes" id="UP000189274"/>
    </source>
</evidence>
<evidence type="ECO:0000256" key="1">
    <source>
        <dbReference type="ARBA" id="ARBA00005234"/>
    </source>
</evidence>
<feature type="transmembrane region" description="Helical" evidence="6">
    <location>
        <begin position="145"/>
        <end position="164"/>
    </location>
</feature>
<feature type="domain" description="Ubiquitin-like protease family profile" evidence="7">
    <location>
        <begin position="396"/>
        <end position="563"/>
    </location>
</feature>